<evidence type="ECO:0000313" key="2">
    <source>
        <dbReference type="Proteomes" id="UP000314294"/>
    </source>
</evidence>
<accession>A0A4Z2GBL6</accession>
<dbReference type="Proteomes" id="UP000314294">
    <property type="component" value="Unassembled WGS sequence"/>
</dbReference>
<proteinExistence type="predicted"/>
<keyword evidence="2" id="KW-1185">Reference proteome</keyword>
<organism evidence="1 2">
    <name type="scientific">Liparis tanakae</name>
    <name type="common">Tanaka's snailfish</name>
    <dbReference type="NCBI Taxonomy" id="230148"/>
    <lineage>
        <taxon>Eukaryota</taxon>
        <taxon>Metazoa</taxon>
        <taxon>Chordata</taxon>
        <taxon>Craniata</taxon>
        <taxon>Vertebrata</taxon>
        <taxon>Euteleostomi</taxon>
        <taxon>Actinopterygii</taxon>
        <taxon>Neopterygii</taxon>
        <taxon>Teleostei</taxon>
        <taxon>Neoteleostei</taxon>
        <taxon>Acanthomorphata</taxon>
        <taxon>Eupercaria</taxon>
        <taxon>Perciformes</taxon>
        <taxon>Cottioidei</taxon>
        <taxon>Cottales</taxon>
        <taxon>Liparidae</taxon>
        <taxon>Liparis</taxon>
    </lineage>
</organism>
<evidence type="ECO:0000313" key="1">
    <source>
        <dbReference type="EMBL" id="TNN50978.1"/>
    </source>
</evidence>
<dbReference type="EMBL" id="SRLO01000598">
    <property type="protein sequence ID" value="TNN50978.1"/>
    <property type="molecule type" value="Genomic_DNA"/>
</dbReference>
<gene>
    <name evidence="1" type="ORF">EYF80_038780</name>
</gene>
<comment type="caution">
    <text evidence="1">The sequence shown here is derived from an EMBL/GenBank/DDBJ whole genome shotgun (WGS) entry which is preliminary data.</text>
</comment>
<name>A0A4Z2GBL6_9TELE</name>
<dbReference type="AlphaFoldDB" id="A0A4Z2GBL6"/>
<reference evidence="1 2" key="1">
    <citation type="submission" date="2019-03" db="EMBL/GenBank/DDBJ databases">
        <title>First draft genome of Liparis tanakae, snailfish: a comprehensive survey of snailfish specific genes.</title>
        <authorList>
            <person name="Kim W."/>
            <person name="Song I."/>
            <person name="Jeong J.-H."/>
            <person name="Kim D."/>
            <person name="Kim S."/>
            <person name="Ryu S."/>
            <person name="Song J.Y."/>
            <person name="Lee S.K."/>
        </authorList>
    </citation>
    <scope>NUCLEOTIDE SEQUENCE [LARGE SCALE GENOMIC DNA]</scope>
    <source>
        <tissue evidence="1">Muscle</tissue>
    </source>
</reference>
<sequence>MDFLCVLVDVWENPNILRVPTATGGPSSRGEIVRDRQKLKSSPEASEVVEVVEVVEAVEVVEVVEVAL</sequence>
<protein>
    <submittedName>
        <fullName evidence="1">Uncharacterized protein</fullName>
    </submittedName>
</protein>